<dbReference type="GO" id="GO:0004784">
    <property type="term" value="F:superoxide dismutase activity"/>
    <property type="evidence" value="ECO:0007669"/>
    <property type="project" value="UniProtKB-EC"/>
</dbReference>
<dbReference type="InterPro" id="IPR019832">
    <property type="entry name" value="Mn/Fe_SOD_C"/>
</dbReference>
<dbReference type="EMBL" id="CAMXCT010006312">
    <property type="protein sequence ID" value="CAI4014348.1"/>
    <property type="molecule type" value="Genomic_DNA"/>
</dbReference>
<comment type="cofactor">
    <cofactor evidence="1">
        <name>Fe cation</name>
        <dbReference type="ChEBI" id="CHEBI:24875"/>
    </cofactor>
</comment>
<dbReference type="InterPro" id="IPR019833">
    <property type="entry name" value="Mn/Fe_SOD_BS"/>
</dbReference>
<dbReference type="PRINTS" id="PR01703">
    <property type="entry name" value="MNSODISMTASE"/>
</dbReference>
<dbReference type="SUPFAM" id="SSF46609">
    <property type="entry name" value="Fe,Mn superoxide dismutase (SOD), N-terminal domain"/>
    <property type="match status" value="1"/>
</dbReference>
<dbReference type="PROSITE" id="PS00088">
    <property type="entry name" value="SOD_MN"/>
    <property type="match status" value="1"/>
</dbReference>
<dbReference type="AlphaFoldDB" id="A0A9P1DQI8"/>
<feature type="domain" description="Manganese/iron superoxide dismutase C-terminal" evidence="10">
    <location>
        <begin position="236"/>
        <end position="342"/>
    </location>
</feature>
<evidence type="ECO:0000256" key="6">
    <source>
        <dbReference type="ARBA" id="ARBA00023002"/>
    </source>
</evidence>
<evidence type="ECO:0000259" key="9">
    <source>
        <dbReference type="Pfam" id="PF00081"/>
    </source>
</evidence>
<comment type="similarity">
    <text evidence="2">Belongs to the iron/manganese superoxide dismutase family.</text>
</comment>
<dbReference type="InterPro" id="IPR019831">
    <property type="entry name" value="Mn/Fe_SOD_N"/>
</dbReference>
<evidence type="ECO:0000256" key="8">
    <source>
        <dbReference type="ARBA" id="ARBA00049204"/>
    </source>
</evidence>
<dbReference type="OrthoDB" id="239262at2759"/>
<dbReference type="InterPro" id="IPR001189">
    <property type="entry name" value="Mn/Fe_SOD"/>
</dbReference>
<dbReference type="FunFam" id="3.55.40.20:FF:000001">
    <property type="entry name" value="Superoxide dismutase"/>
    <property type="match status" value="1"/>
</dbReference>
<comment type="caution">
    <text evidence="11">The sequence shown here is derived from an EMBL/GenBank/DDBJ whole genome shotgun (WGS) entry which is preliminary data.</text>
</comment>
<reference evidence="11" key="1">
    <citation type="submission" date="2022-10" db="EMBL/GenBank/DDBJ databases">
        <authorList>
            <person name="Chen Y."/>
            <person name="Dougan E. K."/>
            <person name="Chan C."/>
            <person name="Rhodes N."/>
            <person name="Thang M."/>
        </authorList>
    </citation>
    <scope>NUCLEOTIDE SEQUENCE</scope>
</reference>
<dbReference type="FunFam" id="1.10.287.990:FF:000001">
    <property type="entry name" value="Superoxide dismutase"/>
    <property type="match status" value="1"/>
</dbReference>
<comment type="catalytic activity">
    <reaction evidence="8">
        <text>2 superoxide + 2 H(+) = H2O2 + O2</text>
        <dbReference type="Rhea" id="RHEA:20696"/>
        <dbReference type="ChEBI" id="CHEBI:15378"/>
        <dbReference type="ChEBI" id="CHEBI:15379"/>
        <dbReference type="ChEBI" id="CHEBI:16240"/>
        <dbReference type="ChEBI" id="CHEBI:18421"/>
        <dbReference type="EC" id="1.15.1.1"/>
    </reaction>
</comment>
<evidence type="ECO:0000256" key="5">
    <source>
        <dbReference type="ARBA" id="ARBA00022723"/>
    </source>
</evidence>
<dbReference type="SUPFAM" id="SSF54719">
    <property type="entry name" value="Fe,Mn superoxide dismutase (SOD), C-terminal domain"/>
    <property type="match status" value="1"/>
</dbReference>
<dbReference type="EMBL" id="CAMXCT030006312">
    <property type="protein sequence ID" value="CAL4801660.1"/>
    <property type="molecule type" value="Genomic_DNA"/>
</dbReference>
<sequence>ATLQGQLGTGNRISSVVQYPVSTRDPDNMCSNYKRHLSAEDRHILRVRVKHYMRGQPSWPSNVYEAEKVFLQTFAKCPELCTAFYGNEAFCEKLLMDSVNAYEYGVCHDAPAHTQFRMNSPYWEESFRNKAAVGAAEAAAANVAMDSWYDALEPYIDEQTMRIHHQKHHATYVAGLNTALTAKGGAPAKGDASFLTELQKSAATTSPAMRNHGGGHYNHALFWVNLASASSPSEPSADLGAAIDDRFGSLEGLKEAFTQAALSRFGSGWAWLGVTPDGALKVTSTANQDNPLMEGLDYSLEKMIPILGLDVWEHAYYLKYQNRRADYVNAFWNIINWKKVSRNYEEYAKKGKAVPPTPTGSGHAVEL</sequence>
<accession>A0A9P1DQI8</accession>
<evidence type="ECO:0000259" key="10">
    <source>
        <dbReference type="Pfam" id="PF02777"/>
    </source>
</evidence>
<dbReference type="EMBL" id="CAMXCT020006312">
    <property type="protein sequence ID" value="CAL1167723.1"/>
    <property type="molecule type" value="Genomic_DNA"/>
</dbReference>
<dbReference type="EC" id="1.15.1.1" evidence="3"/>
<dbReference type="InterPro" id="IPR036314">
    <property type="entry name" value="SOD_C_sf"/>
</dbReference>
<organism evidence="11">
    <name type="scientific">Cladocopium goreaui</name>
    <dbReference type="NCBI Taxonomy" id="2562237"/>
    <lineage>
        <taxon>Eukaryota</taxon>
        <taxon>Sar</taxon>
        <taxon>Alveolata</taxon>
        <taxon>Dinophyceae</taxon>
        <taxon>Suessiales</taxon>
        <taxon>Symbiodiniaceae</taxon>
        <taxon>Cladocopium</taxon>
    </lineage>
</organism>
<keyword evidence="13" id="KW-1185">Reference proteome</keyword>
<dbReference type="Gene3D" id="3.55.40.20">
    <property type="entry name" value="Iron/manganese superoxide dismutase, C-terminal domain"/>
    <property type="match status" value="1"/>
</dbReference>
<proteinExistence type="inferred from homology"/>
<evidence type="ECO:0000256" key="1">
    <source>
        <dbReference type="ARBA" id="ARBA00001962"/>
    </source>
</evidence>
<evidence type="ECO:0000256" key="7">
    <source>
        <dbReference type="ARBA" id="ARBA00023004"/>
    </source>
</evidence>
<name>A0A9P1DQI8_9DINO</name>
<keyword evidence="6" id="KW-0560">Oxidoreductase</keyword>
<dbReference type="Gene3D" id="1.10.287.990">
    <property type="entry name" value="Fe,Mn superoxide dismutase (SOD) domain"/>
    <property type="match status" value="1"/>
</dbReference>
<dbReference type="Pfam" id="PF00081">
    <property type="entry name" value="Sod_Fe_N"/>
    <property type="match status" value="1"/>
</dbReference>
<dbReference type="GO" id="GO:0005737">
    <property type="term" value="C:cytoplasm"/>
    <property type="evidence" value="ECO:0007669"/>
    <property type="project" value="TreeGrafter"/>
</dbReference>
<dbReference type="GO" id="GO:0046872">
    <property type="term" value="F:metal ion binding"/>
    <property type="evidence" value="ECO:0007669"/>
    <property type="project" value="UniProtKB-KW"/>
</dbReference>
<evidence type="ECO:0000313" key="13">
    <source>
        <dbReference type="Proteomes" id="UP001152797"/>
    </source>
</evidence>
<evidence type="ECO:0000313" key="12">
    <source>
        <dbReference type="EMBL" id="CAL1167723.1"/>
    </source>
</evidence>
<dbReference type="PANTHER" id="PTHR43595:SF2">
    <property type="entry name" value="SMALL RIBOSOMAL SUBUNIT PROTEIN MS42"/>
    <property type="match status" value="1"/>
</dbReference>
<keyword evidence="5" id="KW-0479">Metal-binding</keyword>
<evidence type="ECO:0000256" key="3">
    <source>
        <dbReference type="ARBA" id="ARBA00012682"/>
    </source>
</evidence>
<evidence type="ECO:0000313" key="11">
    <source>
        <dbReference type="EMBL" id="CAI4014348.1"/>
    </source>
</evidence>
<protein>
    <recommendedName>
        <fullName evidence="4">Superoxide dismutase [Fe]</fullName>
        <ecNumber evidence="3">1.15.1.1</ecNumber>
    </recommendedName>
</protein>
<dbReference type="InterPro" id="IPR036324">
    <property type="entry name" value="Mn/Fe_SOD_N_sf"/>
</dbReference>
<keyword evidence="7" id="KW-0408">Iron</keyword>
<feature type="non-terminal residue" evidence="11">
    <location>
        <position position="1"/>
    </location>
</feature>
<reference evidence="12" key="2">
    <citation type="submission" date="2024-04" db="EMBL/GenBank/DDBJ databases">
        <authorList>
            <person name="Chen Y."/>
            <person name="Shah S."/>
            <person name="Dougan E. K."/>
            <person name="Thang M."/>
            <person name="Chan C."/>
        </authorList>
    </citation>
    <scope>NUCLEOTIDE SEQUENCE [LARGE SCALE GENOMIC DNA]</scope>
</reference>
<gene>
    <name evidence="11" type="ORF">C1SCF055_LOCUS39258</name>
</gene>
<dbReference type="Proteomes" id="UP001152797">
    <property type="component" value="Unassembled WGS sequence"/>
</dbReference>
<dbReference type="PANTHER" id="PTHR43595">
    <property type="entry name" value="37S RIBOSOMAL PROTEIN S26, MITOCHONDRIAL"/>
    <property type="match status" value="1"/>
</dbReference>
<evidence type="ECO:0000256" key="2">
    <source>
        <dbReference type="ARBA" id="ARBA00008714"/>
    </source>
</evidence>
<evidence type="ECO:0000256" key="4">
    <source>
        <dbReference type="ARBA" id="ARBA00014767"/>
    </source>
</evidence>
<dbReference type="Pfam" id="PF02777">
    <property type="entry name" value="Sod_Fe_C"/>
    <property type="match status" value="1"/>
</dbReference>
<feature type="domain" description="Manganese/iron superoxide dismutase N-terminal" evidence="9">
    <location>
        <begin position="149"/>
        <end position="226"/>
    </location>
</feature>